<dbReference type="KEGG" id="pwn:QNH46_03690"/>
<evidence type="ECO:0000256" key="2">
    <source>
        <dbReference type="SAM" id="MobiDB-lite"/>
    </source>
</evidence>
<dbReference type="InterPro" id="IPR059113">
    <property type="entry name" value="Znf_ribbon"/>
</dbReference>
<feature type="region of interest" description="Disordered" evidence="2">
    <location>
        <begin position="159"/>
        <end position="187"/>
    </location>
</feature>
<proteinExistence type="predicted"/>
<evidence type="ECO:0000313" key="4">
    <source>
        <dbReference type="EMBL" id="WHX49795.1"/>
    </source>
</evidence>
<gene>
    <name evidence="4" type="ORF">QNH46_03690</name>
</gene>
<feature type="compositionally biased region" description="Basic and acidic residues" evidence="2">
    <location>
        <begin position="159"/>
        <end position="168"/>
    </location>
</feature>
<dbReference type="Pfam" id="PF13248">
    <property type="entry name" value="Zn_ribbon_3"/>
    <property type="match status" value="1"/>
</dbReference>
<keyword evidence="1" id="KW-0175">Coiled coil</keyword>
<dbReference type="EMBL" id="CP126084">
    <property type="protein sequence ID" value="WHX49795.1"/>
    <property type="molecule type" value="Genomic_DNA"/>
</dbReference>
<feature type="domain" description="Putative zinc-ribbon" evidence="3">
    <location>
        <begin position="95"/>
        <end position="116"/>
    </location>
</feature>
<evidence type="ECO:0000256" key="1">
    <source>
        <dbReference type="SAM" id="Coils"/>
    </source>
</evidence>
<evidence type="ECO:0000313" key="5">
    <source>
        <dbReference type="Proteomes" id="UP001177943"/>
    </source>
</evidence>
<protein>
    <submittedName>
        <fullName evidence="4">Zinc ribbon domain-containing protein</fullName>
    </submittedName>
</protein>
<accession>A0AA95KWL9</accession>
<feature type="coiled-coil region" evidence="1">
    <location>
        <begin position="58"/>
        <end position="92"/>
    </location>
</feature>
<organism evidence="4 5">
    <name type="scientific">Paenibacillus woosongensis</name>
    <dbReference type="NCBI Taxonomy" id="307580"/>
    <lineage>
        <taxon>Bacteria</taxon>
        <taxon>Bacillati</taxon>
        <taxon>Bacillota</taxon>
        <taxon>Bacilli</taxon>
        <taxon>Bacillales</taxon>
        <taxon>Paenibacillaceae</taxon>
        <taxon>Paenibacillus</taxon>
    </lineage>
</organism>
<reference evidence="4" key="1">
    <citation type="submission" date="2023-05" db="EMBL/GenBank/DDBJ databases">
        <title>Comparative genomics of Bacillaceae isolates and their secondary metabolite potential.</title>
        <authorList>
            <person name="Song L."/>
            <person name="Nielsen L.J."/>
            <person name="Mohite O."/>
            <person name="Xu X."/>
            <person name="Weber T."/>
            <person name="Kovacs A.T."/>
        </authorList>
    </citation>
    <scope>NUCLEOTIDE SEQUENCE</scope>
    <source>
        <strain evidence="4">B2_4</strain>
    </source>
</reference>
<feature type="compositionally biased region" description="Basic and acidic residues" evidence="2">
    <location>
        <begin position="177"/>
        <end position="187"/>
    </location>
</feature>
<evidence type="ECO:0000259" key="3">
    <source>
        <dbReference type="Pfam" id="PF13248"/>
    </source>
</evidence>
<name>A0AA95KWL9_9BACL</name>
<dbReference type="AlphaFoldDB" id="A0AA95KWL9"/>
<sequence>MKFLQRIKDGAGKVTDKAQNAVEIGRFNTQINNIEREMGLYFQRMGEVFYEGYRNKDMSLAEKEMMDLAKTCDLLAEERDEIRGKIAELRNERLCSSCGKVVTEEALFCQYCGHKLGKANKPAQVRMEADEEESEAKSERLSDPLALLEEGALFSRHLGQEEPARYEEAEPIDPEEEERRLRELERERERQEELDRRIRTWKENVKLTEHVSAAKESLRGEASCQICSATLVKGTKWCPHCGSEQI</sequence>
<dbReference type="Proteomes" id="UP001177943">
    <property type="component" value="Chromosome"/>
</dbReference>
<dbReference type="RefSeq" id="WP_283926978.1">
    <property type="nucleotide sequence ID" value="NZ_CP126084.1"/>
</dbReference>